<sequence>MLNTLALFACQAQTATPTDSSKQRFARVLAKRNKLIDTKFEQAAAKRQLRRVFRRFYRDDSGQFYRGQFELSDSDPESDKAGFVVFIKCPTLDPSTYHDVDSSNYSADKNGVYYFCFSGHNTLFVIVPGADPLTFRALPGLEVGYDTQHVFLGANQVPTLRPTALRVYAGPENSAVPCGSNDMYLTDGLVVLKNEKLTQVPVRAFRAPKGYKLAYPLRSSNQPTKR</sequence>
<keyword evidence="2" id="KW-1185">Reference proteome</keyword>
<dbReference type="EMBL" id="VAJM01000022">
    <property type="protein sequence ID" value="TLM87375.1"/>
    <property type="molecule type" value="Genomic_DNA"/>
</dbReference>
<evidence type="ECO:0000313" key="2">
    <source>
        <dbReference type="Proteomes" id="UP000305517"/>
    </source>
</evidence>
<dbReference type="Proteomes" id="UP000305517">
    <property type="component" value="Unassembled WGS sequence"/>
</dbReference>
<proteinExistence type="predicted"/>
<organism evidence="1 2">
    <name type="scientific">Hymenobacter jeollabukensis</name>
    <dbReference type="NCBI Taxonomy" id="2025313"/>
    <lineage>
        <taxon>Bacteria</taxon>
        <taxon>Pseudomonadati</taxon>
        <taxon>Bacteroidota</taxon>
        <taxon>Cytophagia</taxon>
        <taxon>Cytophagales</taxon>
        <taxon>Hymenobacteraceae</taxon>
        <taxon>Hymenobacter</taxon>
    </lineage>
</organism>
<dbReference type="AlphaFoldDB" id="A0A5R8WI43"/>
<comment type="caution">
    <text evidence="1">The sequence shown here is derived from an EMBL/GenBank/DDBJ whole genome shotgun (WGS) entry which is preliminary data.</text>
</comment>
<name>A0A5R8WI43_9BACT</name>
<evidence type="ECO:0000313" key="1">
    <source>
        <dbReference type="EMBL" id="TLM87375.1"/>
    </source>
</evidence>
<accession>A0A5R8WI43</accession>
<reference evidence="1 2" key="1">
    <citation type="submission" date="2019-05" db="EMBL/GenBank/DDBJ databases">
        <title>Hymenobacter edaphi sp. nov., isolated from abandoned arsenic-contaminated farmland soil.</title>
        <authorList>
            <person name="Nie L."/>
        </authorList>
    </citation>
    <scope>NUCLEOTIDE SEQUENCE [LARGE SCALE GENOMIC DNA]</scope>
    <source>
        <strain evidence="1 2">1-3-3-8</strain>
    </source>
</reference>
<protein>
    <submittedName>
        <fullName evidence="1">Uncharacterized protein</fullName>
    </submittedName>
</protein>
<gene>
    <name evidence="1" type="ORF">FDY95_25600</name>
</gene>